<name>A0ACB8YB06_9ASTR</name>
<keyword evidence="2" id="KW-1185">Reference proteome</keyword>
<sequence length="99" mass="11580">MRHLQHHRSAVIPFLHYLLLRASDPFCSFTARYKNYDYLMATYPNDDFSLLAISNLDRDEGGWKWVIGRSKKGYGLEQAMNNVRNMQNGEKKEALILKT</sequence>
<protein>
    <submittedName>
        <fullName evidence="1">Uncharacterized protein</fullName>
    </submittedName>
</protein>
<gene>
    <name evidence="1" type="ORF">L1987_82766</name>
</gene>
<reference evidence="2" key="1">
    <citation type="journal article" date="2022" name="Mol. Ecol. Resour.">
        <title>The genomes of chicory, endive, great burdock and yacon provide insights into Asteraceae palaeo-polyploidization history and plant inulin production.</title>
        <authorList>
            <person name="Fan W."/>
            <person name="Wang S."/>
            <person name="Wang H."/>
            <person name="Wang A."/>
            <person name="Jiang F."/>
            <person name="Liu H."/>
            <person name="Zhao H."/>
            <person name="Xu D."/>
            <person name="Zhang Y."/>
        </authorList>
    </citation>
    <scope>NUCLEOTIDE SEQUENCE [LARGE SCALE GENOMIC DNA]</scope>
    <source>
        <strain evidence="2">cv. Yunnan</strain>
    </source>
</reference>
<proteinExistence type="predicted"/>
<evidence type="ECO:0000313" key="2">
    <source>
        <dbReference type="Proteomes" id="UP001056120"/>
    </source>
</evidence>
<reference evidence="1 2" key="2">
    <citation type="journal article" date="2022" name="Mol. Ecol. Resour.">
        <title>The genomes of chicory, endive, great burdock and yacon provide insights into Asteraceae paleo-polyploidization history and plant inulin production.</title>
        <authorList>
            <person name="Fan W."/>
            <person name="Wang S."/>
            <person name="Wang H."/>
            <person name="Wang A."/>
            <person name="Jiang F."/>
            <person name="Liu H."/>
            <person name="Zhao H."/>
            <person name="Xu D."/>
            <person name="Zhang Y."/>
        </authorList>
    </citation>
    <scope>NUCLEOTIDE SEQUENCE [LARGE SCALE GENOMIC DNA]</scope>
    <source>
        <strain evidence="2">cv. Yunnan</strain>
        <tissue evidence="1">Leaves</tissue>
    </source>
</reference>
<organism evidence="1 2">
    <name type="scientific">Smallanthus sonchifolius</name>
    <dbReference type="NCBI Taxonomy" id="185202"/>
    <lineage>
        <taxon>Eukaryota</taxon>
        <taxon>Viridiplantae</taxon>
        <taxon>Streptophyta</taxon>
        <taxon>Embryophyta</taxon>
        <taxon>Tracheophyta</taxon>
        <taxon>Spermatophyta</taxon>
        <taxon>Magnoliopsida</taxon>
        <taxon>eudicotyledons</taxon>
        <taxon>Gunneridae</taxon>
        <taxon>Pentapetalae</taxon>
        <taxon>asterids</taxon>
        <taxon>campanulids</taxon>
        <taxon>Asterales</taxon>
        <taxon>Asteraceae</taxon>
        <taxon>Asteroideae</taxon>
        <taxon>Heliantheae alliance</taxon>
        <taxon>Millerieae</taxon>
        <taxon>Smallanthus</taxon>
    </lineage>
</organism>
<accession>A0ACB8YB06</accession>
<dbReference type="EMBL" id="CM042045">
    <property type="protein sequence ID" value="KAI3682647.1"/>
    <property type="molecule type" value="Genomic_DNA"/>
</dbReference>
<comment type="caution">
    <text evidence="1">The sequence shown here is derived from an EMBL/GenBank/DDBJ whole genome shotgun (WGS) entry which is preliminary data.</text>
</comment>
<evidence type="ECO:0000313" key="1">
    <source>
        <dbReference type="EMBL" id="KAI3682647.1"/>
    </source>
</evidence>
<dbReference type="Proteomes" id="UP001056120">
    <property type="component" value="Linkage Group LG28"/>
</dbReference>